<sequence>MPSLFDIPFVAGGASGVAVAVMMEGPETIDIPEGTLIVPENG</sequence>
<reference evidence="1" key="1">
    <citation type="journal article" date="2014" name="Front. Microbiol.">
        <title>High frequency of phylogenetically diverse reductive dehalogenase-homologous genes in deep subseafloor sedimentary metagenomes.</title>
        <authorList>
            <person name="Kawai M."/>
            <person name="Futagami T."/>
            <person name="Toyoda A."/>
            <person name="Takaki Y."/>
            <person name="Nishi S."/>
            <person name="Hori S."/>
            <person name="Arai W."/>
            <person name="Tsubouchi T."/>
            <person name="Morono Y."/>
            <person name="Uchiyama I."/>
            <person name="Ito T."/>
            <person name="Fujiyama A."/>
            <person name="Inagaki F."/>
            <person name="Takami H."/>
        </authorList>
    </citation>
    <scope>NUCLEOTIDE SEQUENCE</scope>
    <source>
        <strain evidence="1">Expedition CK06-06</strain>
    </source>
</reference>
<proteinExistence type="predicted"/>
<dbReference type="AlphaFoldDB" id="X1PMA6"/>
<evidence type="ECO:0000313" key="1">
    <source>
        <dbReference type="EMBL" id="GAI43666.1"/>
    </source>
</evidence>
<dbReference type="EMBL" id="BARV01026678">
    <property type="protein sequence ID" value="GAI43666.1"/>
    <property type="molecule type" value="Genomic_DNA"/>
</dbReference>
<protein>
    <submittedName>
        <fullName evidence="1">Uncharacterized protein</fullName>
    </submittedName>
</protein>
<comment type="caution">
    <text evidence="1">The sequence shown here is derived from an EMBL/GenBank/DDBJ whole genome shotgun (WGS) entry which is preliminary data.</text>
</comment>
<feature type="non-terminal residue" evidence="1">
    <location>
        <position position="42"/>
    </location>
</feature>
<name>X1PMA6_9ZZZZ</name>
<accession>X1PMA6</accession>
<gene>
    <name evidence="1" type="ORF">S06H3_43067</name>
</gene>
<organism evidence="1">
    <name type="scientific">marine sediment metagenome</name>
    <dbReference type="NCBI Taxonomy" id="412755"/>
    <lineage>
        <taxon>unclassified sequences</taxon>
        <taxon>metagenomes</taxon>
        <taxon>ecological metagenomes</taxon>
    </lineage>
</organism>